<dbReference type="SUPFAM" id="SSF54980">
    <property type="entry name" value="EF-G C-terminal domain-like"/>
    <property type="match status" value="2"/>
</dbReference>
<dbReference type="CDD" id="cd03713">
    <property type="entry name" value="EFG_mtEFG_C"/>
    <property type="match status" value="1"/>
</dbReference>
<keyword evidence="1" id="KW-0547">Nucleotide-binding</keyword>
<dbReference type="EMBL" id="QRNJ01000040">
    <property type="protein sequence ID" value="RHK37931.1"/>
    <property type="molecule type" value="Genomic_DNA"/>
</dbReference>
<dbReference type="GO" id="GO:0003746">
    <property type="term" value="F:translation elongation factor activity"/>
    <property type="evidence" value="ECO:0007669"/>
    <property type="project" value="UniProtKB-KW"/>
</dbReference>
<gene>
    <name evidence="4" type="primary">fus</name>
    <name evidence="7" type="ORF">DW068_10520</name>
    <name evidence="6" type="ORF">DW833_09680</name>
    <name evidence="5" type="ORF">DW972_12650</name>
    <name evidence="8" type="ORF">DWZ29_16515</name>
    <name evidence="4" type="ORF">ERS852578_01647</name>
</gene>
<evidence type="ECO:0000313" key="11">
    <source>
        <dbReference type="Proteomes" id="UP000283700"/>
    </source>
</evidence>
<feature type="domain" description="Tr-type G" evidence="3">
    <location>
        <begin position="7"/>
        <end position="279"/>
    </location>
</feature>
<dbReference type="CDD" id="cd04088">
    <property type="entry name" value="EFG_mtEFG_II"/>
    <property type="match status" value="1"/>
</dbReference>
<dbReference type="EMBL" id="QRQO01000086">
    <property type="protein sequence ID" value="RHN05865.1"/>
    <property type="molecule type" value="Genomic_DNA"/>
</dbReference>
<reference evidence="4 9" key="1">
    <citation type="submission" date="2015-09" db="EMBL/GenBank/DDBJ databases">
        <authorList>
            <consortium name="Pathogen Informatics"/>
        </authorList>
    </citation>
    <scope>NUCLEOTIDE SEQUENCE [LARGE SCALE GENOMIC DNA]</scope>
    <source>
        <strain evidence="4 9">2789STDY5834966</strain>
    </source>
</reference>
<dbReference type="EMBL" id="CYYC01000018">
    <property type="protein sequence ID" value="CUN01464.1"/>
    <property type="molecule type" value="Genomic_DNA"/>
</dbReference>
<dbReference type="Pfam" id="PF03764">
    <property type="entry name" value="EFG_IV"/>
    <property type="match status" value="1"/>
</dbReference>
<dbReference type="Gene3D" id="3.40.50.300">
    <property type="entry name" value="P-loop containing nucleotide triphosphate hydrolases"/>
    <property type="match status" value="1"/>
</dbReference>
<dbReference type="GO" id="GO:0005525">
    <property type="term" value="F:GTP binding"/>
    <property type="evidence" value="ECO:0007669"/>
    <property type="project" value="UniProtKB-KW"/>
</dbReference>
<keyword evidence="2" id="KW-0342">GTP-binding</keyword>
<dbReference type="CDD" id="cd04170">
    <property type="entry name" value="EF-G_bact"/>
    <property type="match status" value="1"/>
</dbReference>
<dbReference type="PANTHER" id="PTHR43261">
    <property type="entry name" value="TRANSLATION ELONGATION FACTOR G-RELATED"/>
    <property type="match status" value="1"/>
</dbReference>
<evidence type="ECO:0000313" key="8">
    <source>
        <dbReference type="EMBL" id="RHN05865.1"/>
    </source>
</evidence>
<dbReference type="Pfam" id="PF14492">
    <property type="entry name" value="EFG_III"/>
    <property type="match status" value="1"/>
</dbReference>
<dbReference type="InterPro" id="IPR041095">
    <property type="entry name" value="EFG_II"/>
</dbReference>
<evidence type="ECO:0000313" key="10">
    <source>
        <dbReference type="Proteomes" id="UP000283497"/>
    </source>
</evidence>
<keyword evidence="4" id="KW-0251">Elongation factor</keyword>
<evidence type="ECO:0000256" key="1">
    <source>
        <dbReference type="ARBA" id="ARBA00022741"/>
    </source>
</evidence>
<dbReference type="Proteomes" id="UP000095390">
    <property type="component" value="Unassembled WGS sequence"/>
</dbReference>
<dbReference type="Gene3D" id="3.30.230.10">
    <property type="match status" value="1"/>
</dbReference>
<evidence type="ECO:0000313" key="4">
    <source>
        <dbReference type="EMBL" id="CUN01464.1"/>
    </source>
</evidence>
<dbReference type="InterPro" id="IPR020568">
    <property type="entry name" value="Ribosomal_Su5_D2-typ_SF"/>
</dbReference>
<organism evidence="4 9">
    <name type="scientific">Anaerobutyricum hallii</name>
    <dbReference type="NCBI Taxonomy" id="39488"/>
    <lineage>
        <taxon>Bacteria</taxon>
        <taxon>Bacillati</taxon>
        <taxon>Bacillota</taxon>
        <taxon>Clostridia</taxon>
        <taxon>Lachnospirales</taxon>
        <taxon>Lachnospiraceae</taxon>
        <taxon>Anaerobutyricum</taxon>
    </lineage>
</organism>
<dbReference type="EMBL" id="QSEP01000111">
    <property type="protein sequence ID" value="RGZ79226.1"/>
    <property type="molecule type" value="Genomic_DNA"/>
</dbReference>
<dbReference type="Gene3D" id="3.30.70.870">
    <property type="entry name" value="Elongation Factor G (Translational Gtpase), domain 3"/>
    <property type="match status" value="1"/>
</dbReference>
<evidence type="ECO:0000256" key="2">
    <source>
        <dbReference type="ARBA" id="ARBA00023134"/>
    </source>
</evidence>
<keyword evidence="12" id="KW-1185">Reference proteome</keyword>
<dbReference type="Proteomes" id="UP000283700">
    <property type="component" value="Unassembled WGS sequence"/>
</dbReference>
<dbReference type="InterPro" id="IPR005225">
    <property type="entry name" value="Small_GTP-bd"/>
</dbReference>
<evidence type="ECO:0000313" key="6">
    <source>
        <dbReference type="EMBL" id="RHC63643.1"/>
    </source>
</evidence>
<dbReference type="AlphaFoldDB" id="A0A173TFK5"/>
<dbReference type="InterPro" id="IPR053905">
    <property type="entry name" value="EF-G-like_DII"/>
</dbReference>
<dbReference type="PROSITE" id="PS51722">
    <property type="entry name" value="G_TR_2"/>
    <property type="match status" value="1"/>
</dbReference>
<reference evidence="10 11" key="2">
    <citation type="submission" date="2018-08" db="EMBL/GenBank/DDBJ databases">
        <title>A genome reference for cultivated species of the human gut microbiota.</title>
        <authorList>
            <person name="Zou Y."/>
            <person name="Xue W."/>
            <person name="Luo G."/>
        </authorList>
    </citation>
    <scope>NUCLEOTIDE SEQUENCE [LARGE SCALE GENOMIC DNA]</scope>
    <source>
        <strain evidence="8 11">AF31-17AC</strain>
        <strain evidence="7 10">AF45-14BH</strain>
        <strain evidence="6 12">AM34-3LB</strain>
        <strain evidence="5 13">AM48-23BH</strain>
    </source>
</reference>
<dbReference type="InterPro" id="IPR014721">
    <property type="entry name" value="Ribsml_uS5_D2-typ_fold_subgr"/>
</dbReference>
<dbReference type="NCBIfam" id="TIGR00231">
    <property type="entry name" value="small_GTP"/>
    <property type="match status" value="1"/>
</dbReference>
<dbReference type="Proteomes" id="UP000284621">
    <property type="component" value="Unassembled WGS sequence"/>
</dbReference>
<evidence type="ECO:0000313" key="13">
    <source>
        <dbReference type="Proteomes" id="UP000286561"/>
    </source>
</evidence>
<sequence>MNVYATESIRNVVLLGHGGCGKTSLIESMAFTTGIIKRVRTVTEGGTVSDYDKEEVKRKFSIQSSVIPLEVDGVKVNLLDTPGFFDFSGEVYEALSVADGAIIVINGKSGVEVGTRKSFDFCAKRGIPVIVYITCVEDEHVDASAIIDELRESYGNKIVPFHMPMKEGTEFKGFINAAKMLECRLQPNGTYYEKEVEEGVNDELDEYRQQLMEGVAETSEELMEKFFAEEPFTEEEIKTAIVSSIAKRDLMPVICGAINTDYGANILLHDMVKYFSAPGMVTDQFVGIKVKTDEPVSASYDVSQPVSAYVFKTIADPFVGRFSLVKVTDGILKADSAVYNANKDAEERIGKLYVLRGKEQIEVNALYAGDIGAIAKLSVTKTGDTLSPKANPIIFEKAEMPEPYTFVRYIAKTKGDEDKISAALKKLMDEDLTLKEVNDKANRQMLLYGLGDQHLEIVKSKLADRYKVEIELVKPKVAFKETIRSKVEVRGKYKKQSGGHGQYGDVLMEFEPSGDLETPYVFDEKIFGGAVPKNYFPAVEKGIAESCLKGPLAGYPVVGIKATLTDGSYHPVDSSEMAFKMAAITAFKNGVMDAKPVLLEPIVNLKVDVLDKNTGDVMGDLNKRRGRILGMNPLEGGRQELVADIPLASLIGYSTDLRSMTGGSGEFSYEFSRYEQMPADAQEKVLKEAAAEKENVK</sequence>
<accession>A0A173TFK5</accession>
<dbReference type="Pfam" id="PF00679">
    <property type="entry name" value="EFG_C"/>
    <property type="match status" value="1"/>
</dbReference>
<dbReference type="FunFam" id="3.30.70.240:FF:000001">
    <property type="entry name" value="Elongation factor G"/>
    <property type="match status" value="1"/>
</dbReference>
<dbReference type="InterPro" id="IPR047872">
    <property type="entry name" value="EFG_IV"/>
</dbReference>
<evidence type="ECO:0000313" key="9">
    <source>
        <dbReference type="Proteomes" id="UP000095390"/>
    </source>
</evidence>
<dbReference type="SUPFAM" id="SSF52540">
    <property type="entry name" value="P-loop containing nucleoside triphosphate hydrolases"/>
    <property type="match status" value="1"/>
</dbReference>
<dbReference type="GO" id="GO:0032790">
    <property type="term" value="P:ribosome disassembly"/>
    <property type="evidence" value="ECO:0007669"/>
    <property type="project" value="TreeGrafter"/>
</dbReference>
<dbReference type="GO" id="GO:0003924">
    <property type="term" value="F:GTPase activity"/>
    <property type="evidence" value="ECO:0007669"/>
    <property type="project" value="InterPro"/>
</dbReference>
<dbReference type="InterPro" id="IPR005517">
    <property type="entry name" value="Transl_elong_EFG/EF2_IV"/>
</dbReference>
<name>A0A173TFK5_9FIRM</name>
<dbReference type="Pfam" id="PF00009">
    <property type="entry name" value="GTP_EFTU"/>
    <property type="match status" value="1"/>
</dbReference>
<evidence type="ECO:0000313" key="5">
    <source>
        <dbReference type="EMBL" id="RGZ79226.1"/>
    </source>
</evidence>
<dbReference type="RefSeq" id="WP_005350170.1">
    <property type="nucleotide sequence ID" value="NZ_CABJFJ010000010.1"/>
</dbReference>
<dbReference type="InterPro" id="IPR035647">
    <property type="entry name" value="EFG_III/V"/>
</dbReference>
<dbReference type="InterPro" id="IPR000795">
    <property type="entry name" value="T_Tr_GTP-bd_dom"/>
</dbReference>
<dbReference type="InterPro" id="IPR000640">
    <property type="entry name" value="EFG_V-like"/>
</dbReference>
<proteinExistence type="predicted"/>
<dbReference type="SUPFAM" id="SSF50447">
    <property type="entry name" value="Translation proteins"/>
    <property type="match status" value="1"/>
</dbReference>
<dbReference type="Proteomes" id="UP000286561">
    <property type="component" value="Unassembled WGS sequence"/>
</dbReference>
<dbReference type="InterPro" id="IPR009000">
    <property type="entry name" value="Transl_B-barrel_sf"/>
</dbReference>
<dbReference type="InterPro" id="IPR027417">
    <property type="entry name" value="P-loop_NTPase"/>
</dbReference>
<dbReference type="FunFam" id="3.30.230.10:FF:000003">
    <property type="entry name" value="Elongation factor G"/>
    <property type="match status" value="1"/>
</dbReference>
<dbReference type="Proteomes" id="UP000283497">
    <property type="component" value="Unassembled WGS sequence"/>
</dbReference>
<dbReference type="SUPFAM" id="SSF54211">
    <property type="entry name" value="Ribosomal protein S5 domain 2-like"/>
    <property type="match status" value="1"/>
</dbReference>
<dbReference type="InterPro" id="IPR035649">
    <property type="entry name" value="EFG_V"/>
</dbReference>
<evidence type="ECO:0000313" key="7">
    <source>
        <dbReference type="EMBL" id="RHK37931.1"/>
    </source>
</evidence>
<dbReference type="CDD" id="cd01434">
    <property type="entry name" value="EFG_mtEFG1_IV"/>
    <property type="match status" value="1"/>
</dbReference>
<evidence type="ECO:0000259" key="3">
    <source>
        <dbReference type="PROSITE" id="PS51722"/>
    </source>
</evidence>
<dbReference type="SMART" id="SM00889">
    <property type="entry name" value="EFG_IV"/>
    <property type="match status" value="1"/>
</dbReference>
<dbReference type="NCBIfam" id="NF009381">
    <property type="entry name" value="PRK12740.1-5"/>
    <property type="match status" value="1"/>
</dbReference>
<dbReference type="SMART" id="SM00838">
    <property type="entry name" value="EFG_C"/>
    <property type="match status" value="1"/>
</dbReference>
<dbReference type="Pfam" id="PF22042">
    <property type="entry name" value="EF-G_D2"/>
    <property type="match status" value="1"/>
</dbReference>
<dbReference type="PANTHER" id="PTHR43261:SF6">
    <property type="entry name" value="ELONGATION FACTOR G-LIKE PROTEIN"/>
    <property type="match status" value="1"/>
</dbReference>
<protein>
    <submittedName>
        <fullName evidence="4">Elongation factor G</fullName>
    </submittedName>
</protein>
<dbReference type="Gene3D" id="2.40.30.10">
    <property type="entry name" value="Translation factors"/>
    <property type="match status" value="1"/>
</dbReference>
<evidence type="ECO:0000313" key="12">
    <source>
        <dbReference type="Proteomes" id="UP000284621"/>
    </source>
</evidence>
<dbReference type="GeneID" id="75048273"/>
<dbReference type="EMBL" id="QSID01000010">
    <property type="protein sequence ID" value="RHC63643.1"/>
    <property type="molecule type" value="Genomic_DNA"/>
</dbReference>
<keyword evidence="4" id="KW-0648">Protein biosynthesis</keyword>
<dbReference type="OrthoDB" id="9804431at2"/>
<dbReference type="Gene3D" id="3.30.70.240">
    <property type="match status" value="1"/>
</dbReference>